<dbReference type="GO" id="GO:0016787">
    <property type="term" value="F:hydrolase activity"/>
    <property type="evidence" value="ECO:0007669"/>
    <property type="project" value="InterPro"/>
</dbReference>
<name>A0AA48HQD6_9FLAO</name>
<dbReference type="RefSeq" id="WP_338194545.1">
    <property type="nucleotide sequence ID" value="NZ_AP027268.1"/>
</dbReference>
<gene>
    <name evidence="3" type="ORF">MACH07_25810</name>
</gene>
<evidence type="ECO:0000313" key="4">
    <source>
        <dbReference type="Proteomes" id="UP001330184"/>
    </source>
</evidence>
<dbReference type="Proteomes" id="UP001330184">
    <property type="component" value="Chromosome"/>
</dbReference>
<dbReference type="PANTHER" id="PTHR43143:SF1">
    <property type="entry name" value="SERINE_THREONINE-PROTEIN PHOSPHATASE CPPED1"/>
    <property type="match status" value="1"/>
</dbReference>
<feature type="domain" description="Calcineurin-like phosphoesterase C-terminal" evidence="1">
    <location>
        <begin position="327"/>
        <end position="474"/>
    </location>
</feature>
<sequence length="483" mass="54655">MENRRSFVKKLGWTAGAVSLLGLYPAFGWSPIIERKNPIRIKGRVATNGKGIGNVVVSDGNTTGLTNKNGYFEFLSTTHQPFVFLSMPTGYEIDQLGNGSASYFFPIDPVNHKMEVLFQLKPLGQSDDKHSLLLLADPQIQNEYEAAQLLEISTPDIVDTIKSLNDPNTIGVGCGDLVFDRLDLFKDYNNAVMQMGVPFFQVVGNHDMDLGVRSDELSTSTFNKLFGPTYYSFNRGEIHYVVLDDVFFTGNNKEYIGYITENQLIWLEQDLGHIEKGSTVVVCTHIPVASGVKNKEHLYELLAPFKVHILSGHTHRNTNYPDSNRFEHVHGAVCGAWWSGPICSDGTPNGYGVYQMRGSEVTWKYKSVGESMDHQFRFYKRGSHPEFPNSCALNIWNWNPDWKICWYENGDCKSHIHKVDATDPMSIELHLGKLLPERRPWVEPAKSDHMFFFEPGENLDKITVEVTDNFGNTYIQTIKSEDM</sequence>
<dbReference type="Pfam" id="PF16370">
    <property type="entry name" value="MetallophosC"/>
    <property type="match status" value="1"/>
</dbReference>
<dbReference type="InterPro" id="IPR032285">
    <property type="entry name" value="Metallophos_N"/>
</dbReference>
<dbReference type="EMBL" id="AP027268">
    <property type="protein sequence ID" value="BDW93749.1"/>
    <property type="molecule type" value="Genomic_DNA"/>
</dbReference>
<reference evidence="3 4" key="1">
    <citation type="submission" date="2023-01" db="EMBL/GenBank/DDBJ databases">
        <title>Complete genome sequence of Muricauda aquimarina strain IFOP_LL357.</title>
        <authorList>
            <person name="Gajardo G."/>
            <person name="Ueki S."/>
            <person name="Maruyama F."/>
        </authorList>
    </citation>
    <scope>NUCLEOTIDE SEQUENCE [LARGE SCALE GENOMIC DNA]</scope>
    <source>
        <strain evidence="3 4">IFOP_LL357</strain>
    </source>
</reference>
<dbReference type="InterPro" id="IPR032288">
    <property type="entry name" value="Metallophos_C"/>
</dbReference>
<dbReference type="InterPro" id="IPR051918">
    <property type="entry name" value="STPP_CPPED1"/>
</dbReference>
<proteinExistence type="predicted"/>
<evidence type="ECO:0008006" key="5">
    <source>
        <dbReference type="Google" id="ProtNLM"/>
    </source>
</evidence>
<dbReference type="SUPFAM" id="SSF56300">
    <property type="entry name" value="Metallo-dependent phosphatases"/>
    <property type="match status" value="1"/>
</dbReference>
<evidence type="ECO:0000259" key="2">
    <source>
        <dbReference type="Pfam" id="PF16371"/>
    </source>
</evidence>
<protein>
    <recommendedName>
        <fullName evidence="5">Metallophosphoesterase</fullName>
    </recommendedName>
</protein>
<dbReference type="InterPro" id="IPR029052">
    <property type="entry name" value="Metallo-depent_PP-like"/>
</dbReference>
<evidence type="ECO:0000259" key="1">
    <source>
        <dbReference type="Pfam" id="PF16370"/>
    </source>
</evidence>
<dbReference type="Gene3D" id="3.60.21.10">
    <property type="match status" value="1"/>
</dbReference>
<keyword evidence="4" id="KW-1185">Reference proteome</keyword>
<dbReference type="AlphaFoldDB" id="A0AA48HQD6"/>
<feature type="domain" description="Calcineurin-like phosphoesterase N-terminal" evidence="2">
    <location>
        <begin position="43"/>
        <end position="119"/>
    </location>
</feature>
<dbReference type="PANTHER" id="PTHR43143">
    <property type="entry name" value="METALLOPHOSPHOESTERASE, CALCINEURIN SUPERFAMILY"/>
    <property type="match status" value="1"/>
</dbReference>
<evidence type="ECO:0000313" key="3">
    <source>
        <dbReference type="EMBL" id="BDW93749.1"/>
    </source>
</evidence>
<dbReference type="Pfam" id="PF16371">
    <property type="entry name" value="MetallophosN"/>
    <property type="match status" value="1"/>
</dbReference>
<organism evidence="3 4">
    <name type="scientific">Flagellimonas marinaquae</name>
    <dbReference type="NCBI Taxonomy" id="254955"/>
    <lineage>
        <taxon>Bacteria</taxon>
        <taxon>Pseudomonadati</taxon>
        <taxon>Bacteroidota</taxon>
        <taxon>Flavobacteriia</taxon>
        <taxon>Flavobacteriales</taxon>
        <taxon>Flavobacteriaceae</taxon>
        <taxon>Flagellimonas</taxon>
    </lineage>
</organism>
<accession>A0AA48HQD6</accession>